<gene>
    <name evidence="2" type="ORF">PGLA1383_LOCUS36231</name>
    <name evidence="3" type="ORF">PGLA2088_LOCUS46385</name>
</gene>
<evidence type="ECO:0000256" key="1">
    <source>
        <dbReference type="SAM" id="MobiDB-lite"/>
    </source>
</evidence>
<protein>
    <recommendedName>
        <fullName evidence="5">Phytanoyl-CoA dioxygenase</fullName>
    </recommendedName>
</protein>
<name>A0A813G0N1_POLGL</name>
<evidence type="ECO:0000313" key="4">
    <source>
        <dbReference type="Proteomes" id="UP000654075"/>
    </source>
</evidence>
<dbReference type="Proteomes" id="UP000626109">
    <property type="component" value="Unassembled WGS sequence"/>
</dbReference>
<feature type="region of interest" description="Disordered" evidence="1">
    <location>
        <begin position="322"/>
        <end position="344"/>
    </location>
</feature>
<organism evidence="2 4">
    <name type="scientific">Polarella glacialis</name>
    <name type="common">Dinoflagellate</name>
    <dbReference type="NCBI Taxonomy" id="89957"/>
    <lineage>
        <taxon>Eukaryota</taxon>
        <taxon>Sar</taxon>
        <taxon>Alveolata</taxon>
        <taxon>Dinophyceae</taxon>
        <taxon>Suessiales</taxon>
        <taxon>Suessiaceae</taxon>
        <taxon>Polarella</taxon>
    </lineage>
</organism>
<dbReference type="Proteomes" id="UP000654075">
    <property type="component" value="Unassembled WGS sequence"/>
</dbReference>
<feature type="region of interest" description="Disordered" evidence="1">
    <location>
        <begin position="242"/>
        <end position="261"/>
    </location>
</feature>
<proteinExistence type="predicted"/>
<dbReference type="EMBL" id="CAJNNW010036149">
    <property type="protein sequence ID" value="CAE8732403.1"/>
    <property type="molecule type" value="Genomic_DNA"/>
</dbReference>
<accession>A0A813G0N1</accession>
<dbReference type="AlphaFoldDB" id="A0A813G0N1"/>
<evidence type="ECO:0000313" key="2">
    <source>
        <dbReference type="EMBL" id="CAE8618620.1"/>
    </source>
</evidence>
<comment type="caution">
    <text evidence="2">The sequence shown here is derived from an EMBL/GenBank/DDBJ whole genome shotgun (WGS) entry which is preliminary data.</text>
</comment>
<keyword evidence="4" id="KW-1185">Reference proteome</keyword>
<evidence type="ECO:0000313" key="3">
    <source>
        <dbReference type="EMBL" id="CAE8732403.1"/>
    </source>
</evidence>
<dbReference type="Gene3D" id="2.60.120.620">
    <property type="entry name" value="q2cbj1_9rhob like domain"/>
    <property type="match status" value="1"/>
</dbReference>
<dbReference type="SUPFAM" id="SSF51197">
    <property type="entry name" value="Clavaminate synthase-like"/>
    <property type="match status" value="1"/>
</dbReference>
<evidence type="ECO:0008006" key="5">
    <source>
        <dbReference type="Google" id="ProtNLM"/>
    </source>
</evidence>
<sequence>MDMLSVAAAGCAPVVGHLPGPVRGCFARGLGVTRTGGQFGLGLGSRGRGCGTPGAGRFNFGSWEAAAVVAAAAAASVPRASRGTSSWAGVGGSNQVRVGLGPAASSSAPGCLKPTLSRSLAARAAGPLPGLSLMDLATAPADPSGGQVLPFGDGGHDQEAQAPRLYTHGACKSKAAQAAVLDCQSWRTLAPGSPERHELAMEALKLLRSYGFVVLENLLDGELVGELEAQAVAHLDSFPGRGGGPAANGAGVTSQPLRAGRTEVPPPCEGVWASEWLLRNELCLEVASHYICNQIADGRSEDEQQWSWVQWVTAGSDLDWIRSQGPAPADSRQPLKPGCSQVGADGERGPWLGQVTFIETPAFTQPQKRHRDIILPGPCAQLTMQIALTPLTATNGPVAFRQSSHIMHTPGFEVVAVPPQGSVVLYDSFTEHRGIENQSGKTRLALYAEFEARGVFTGYQREHFGVEGAEHLDAFRRLVNPELRRWVT</sequence>
<dbReference type="EMBL" id="CAJNNV010026607">
    <property type="protein sequence ID" value="CAE8618620.1"/>
    <property type="molecule type" value="Genomic_DNA"/>
</dbReference>
<reference evidence="2" key="1">
    <citation type="submission" date="2021-02" db="EMBL/GenBank/DDBJ databases">
        <authorList>
            <person name="Dougan E. K."/>
            <person name="Rhodes N."/>
            <person name="Thang M."/>
            <person name="Chan C."/>
        </authorList>
    </citation>
    <scope>NUCLEOTIDE SEQUENCE</scope>
</reference>